<evidence type="ECO:0000256" key="6">
    <source>
        <dbReference type="SAM" id="MobiDB-lite"/>
    </source>
</evidence>
<evidence type="ECO:0000259" key="7">
    <source>
        <dbReference type="PROSITE" id="PS51085"/>
    </source>
</evidence>
<dbReference type="PANTHER" id="PTHR45444:SF3">
    <property type="entry name" value="XANTHINE DEHYDROGENASE"/>
    <property type="match status" value="1"/>
</dbReference>
<evidence type="ECO:0000256" key="5">
    <source>
        <dbReference type="ARBA" id="ARBA00023014"/>
    </source>
</evidence>
<protein>
    <submittedName>
        <fullName evidence="9">Xanthine dehydrogenase/oxidase-like</fullName>
    </submittedName>
</protein>
<dbReference type="InterPro" id="IPR036884">
    <property type="entry name" value="2Fe-2S-bd_dom_sf"/>
</dbReference>
<dbReference type="GO" id="GO:0005506">
    <property type="term" value="F:iron ion binding"/>
    <property type="evidence" value="ECO:0007669"/>
    <property type="project" value="InterPro"/>
</dbReference>
<dbReference type="PANTHER" id="PTHR45444">
    <property type="entry name" value="XANTHINE DEHYDROGENASE"/>
    <property type="match status" value="1"/>
</dbReference>
<dbReference type="GO" id="GO:0051537">
    <property type="term" value="F:2 iron, 2 sulfur cluster binding"/>
    <property type="evidence" value="ECO:0007669"/>
    <property type="project" value="UniProtKB-KW"/>
</dbReference>
<organism evidence="8 9">
    <name type="scientific">Acanthaster planci</name>
    <name type="common">Crown-of-thorns starfish</name>
    <dbReference type="NCBI Taxonomy" id="133434"/>
    <lineage>
        <taxon>Eukaryota</taxon>
        <taxon>Metazoa</taxon>
        <taxon>Echinodermata</taxon>
        <taxon>Eleutherozoa</taxon>
        <taxon>Asterozoa</taxon>
        <taxon>Asteroidea</taxon>
        <taxon>Valvatacea</taxon>
        <taxon>Valvatida</taxon>
        <taxon>Acanthasteridae</taxon>
        <taxon>Acanthaster</taxon>
    </lineage>
</organism>
<dbReference type="InterPro" id="IPR001041">
    <property type="entry name" value="2Fe-2S_ferredoxin-type"/>
</dbReference>
<evidence type="ECO:0000256" key="4">
    <source>
        <dbReference type="ARBA" id="ARBA00023004"/>
    </source>
</evidence>
<evidence type="ECO:0000313" key="9">
    <source>
        <dbReference type="RefSeq" id="XP_022085905.1"/>
    </source>
</evidence>
<dbReference type="RefSeq" id="XP_022085905.1">
    <property type="nucleotide sequence ID" value="XM_022230213.1"/>
</dbReference>
<dbReference type="PROSITE" id="PS51085">
    <property type="entry name" value="2FE2S_FER_2"/>
    <property type="match status" value="1"/>
</dbReference>
<dbReference type="GeneID" id="110976710"/>
<feature type="compositionally biased region" description="Basic and acidic residues" evidence="6">
    <location>
        <begin position="201"/>
        <end position="211"/>
    </location>
</feature>
<dbReference type="Pfam" id="PF01799">
    <property type="entry name" value="Fer2_2"/>
    <property type="match status" value="1"/>
</dbReference>
<keyword evidence="5" id="KW-0411">Iron-sulfur</keyword>
<keyword evidence="3" id="KW-0560">Oxidoreductase</keyword>
<dbReference type="FunFam" id="3.10.20.30:FF:000015">
    <property type="entry name" value="Aldehyde oxidase 1"/>
    <property type="match status" value="1"/>
</dbReference>
<accession>A0A8B7Y0T3</accession>
<dbReference type="OrthoDB" id="8300278at2759"/>
<reference evidence="9" key="1">
    <citation type="submission" date="2025-08" db="UniProtKB">
        <authorList>
            <consortium name="RefSeq"/>
        </authorList>
    </citation>
    <scope>IDENTIFICATION</scope>
</reference>
<dbReference type="Gene3D" id="3.10.20.30">
    <property type="match status" value="1"/>
</dbReference>
<dbReference type="InterPro" id="IPR036010">
    <property type="entry name" value="2Fe-2S_ferredoxin-like_sf"/>
</dbReference>
<keyword evidence="1" id="KW-0001">2Fe-2S</keyword>
<name>A0A8B7Y0T3_ACAPL</name>
<dbReference type="InterPro" id="IPR016208">
    <property type="entry name" value="Ald_Oxase/xanthine_DH-like"/>
</dbReference>
<dbReference type="PROSITE" id="PS00197">
    <property type="entry name" value="2FE2S_FER_1"/>
    <property type="match status" value="1"/>
</dbReference>
<keyword evidence="2" id="KW-0479">Metal-binding</keyword>
<evidence type="ECO:0000256" key="1">
    <source>
        <dbReference type="ARBA" id="ARBA00022714"/>
    </source>
</evidence>
<dbReference type="InterPro" id="IPR002888">
    <property type="entry name" value="2Fe-2S-bd"/>
</dbReference>
<dbReference type="Proteomes" id="UP000694845">
    <property type="component" value="Unplaced"/>
</dbReference>
<dbReference type="InterPro" id="IPR006058">
    <property type="entry name" value="2Fe2S_fd_BS"/>
</dbReference>
<sequence>MDHAPADKPTDPLVFFCNGKKVVVHHVKPELTLLAYLRTKLRLTGTKLGCGEGGCGACTVMISKYSPKDKTISHLAVNACLTPICSVHGMAVTTVEGIGSTKTRLHPVQERLAKAHGSQCGFCTPGIVMSMYTLLRNNPHPTMEEIESALEGNLCRCTGYRSILQGYKTFTKEGCCGGDTNCCMNNEQNYANEQEEGASPSREEQQTEEVHPSTPPLEIYTPPEGAPSNKEAATTPHPPCRRRCPPSRGAKQPRTLRGLNYGGQASPGRRPP</sequence>
<feature type="domain" description="2Fe-2S ferredoxin-type" evidence="7">
    <location>
        <begin position="11"/>
        <end position="98"/>
    </location>
</feature>
<proteinExistence type="predicted"/>
<evidence type="ECO:0000256" key="3">
    <source>
        <dbReference type="ARBA" id="ARBA00023002"/>
    </source>
</evidence>
<dbReference type="InterPro" id="IPR012675">
    <property type="entry name" value="Beta-grasp_dom_sf"/>
</dbReference>
<dbReference type="Pfam" id="PF00111">
    <property type="entry name" value="Fer2"/>
    <property type="match status" value="1"/>
</dbReference>
<evidence type="ECO:0000256" key="2">
    <source>
        <dbReference type="ARBA" id="ARBA00022723"/>
    </source>
</evidence>
<dbReference type="GO" id="GO:0016491">
    <property type="term" value="F:oxidoreductase activity"/>
    <property type="evidence" value="ECO:0007669"/>
    <property type="project" value="UniProtKB-KW"/>
</dbReference>
<dbReference type="SUPFAM" id="SSF54292">
    <property type="entry name" value="2Fe-2S ferredoxin-like"/>
    <property type="match status" value="1"/>
</dbReference>
<keyword evidence="8" id="KW-1185">Reference proteome</keyword>
<evidence type="ECO:0000313" key="8">
    <source>
        <dbReference type="Proteomes" id="UP000694845"/>
    </source>
</evidence>
<keyword evidence="4" id="KW-0408">Iron</keyword>
<dbReference type="KEGG" id="aplc:110976710"/>
<gene>
    <name evidence="9" type="primary">LOC110976710</name>
</gene>
<feature type="region of interest" description="Disordered" evidence="6">
    <location>
        <begin position="193"/>
        <end position="272"/>
    </location>
</feature>
<dbReference type="AlphaFoldDB" id="A0A8B7Y0T3"/>
<dbReference type="Gene3D" id="1.10.150.120">
    <property type="entry name" value="[2Fe-2S]-binding domain"/>
    <property type="match status" value="1"/>
</dbReference>
<dbReference type="SUPFAM" id="SSF47741">
    <property type="entry name" value="CO dehydrogenase ISP C-domain like"/>
    <property type="match status" value="1"/>
</dbReference>
<dbReference type="OMA" id="CINSARP"/>